<dbReference type="Pfam" id="PF12229">
    <property type="entry name" value="PG_binding_4"/>
    <property type="match status" value="1"/>
</dbReference>
<dbReference type="Pfam" id="PF04294">
    <property type="entry name" value="VanW"/>
    <property type="match status" value="1"/>
</dbReference>
<accession>A0A2M7WYW8</accession>
<dbReference type="InterPro" id="IPR007391">
    <property type="entry name" value="Vancomycin_resist_VanW"/>
</dbReference>
<evidence type="ECO:0000313" key="3">
    <source>
        <dbReference type="Proteomes" id="UP000230538"/>
    </source>
</evidence>
<dbReference type="PANTHER" id="PTHR35788:SF1">
    <property type="entry name" value="EXPORTED PROTEIN"/>
    <property type="match status" value="1"/>
</dbReference>
<dbReference type="InterPro" id="IPR022029">
    <property type="entry name" value="YoaR-like_PG-bd"/>
</dbReference>
<dbReference type="PANTHER" id="PTHR35788">
    <property type="entry name" value="EXPORTED PROTEIN-RELATED"/>
    <property type="match status" value="1"/>
</dbReference>
<reference evidence="3" key="1">
    <citation type="submission" date="2017-09" db="EMBL/GenBank/DDBJ databases">
        <title>Depth-based differentiation of microbial function through sediment-hosted aquifers and enrichment of novel symbionts in the deep terrestrial subsurface.</title>
        <authorList>
            <person name="Probst A.J."/>
            <person name="Ladd B."/>
            <person name="Jarett J.K."/>
            <person name="Geller-Mcgrath D.E."/>
            <person name="Sieber C.M.K."/>
            <person name="Emerson J.B."/>
            <person name="Anantharaman K."/>
            <person name="Thomas B.C."/>
            <person name="Malmstrom R."/>
            <person name="Stieglmeier M."/>
            <person name="Klingl A."/>
            <person name="Woyke T."/>
            <person name="Ryan C.M."/>
            <person name="Banfield J.F."/>
        </authorList>
    </citation>
    <scope>NUCLEOTIDE SEQUENCE [LARGE SCALE GENOMIC DNA]</scope>
</reference>
<evidence type="ECO:0000313" key="2">
    <source>
        <dbReference type="EMBL" id="PJA38470.1"/>
    </source>
</evidence>
<gene>
    <name evidence="2" type="ORF">CO181_00360</name>
</gene>
<dbReference type="Proteomes" id="UP000230538">
    <property type="component" value="Unassembled WGS sequence"/>
</dbReference>
<evidence type="ECO:0000259" key="1">
    <source>
        <dbReference type="Pfam" id="PF12229"/>
    </source>
</evidence>
<protein>
    <recommendedName>
        <fullName evidence="1">YoaR-like putative peptidoglycan binding domain-containing protein</fullName>
    </recommendedName>
</protein>
<feature type="non-terminal residue" evidence="2">
    <location>
        <position position="1"/>
    </location>
</feature>
<organism evidence="2 3">
    <name type="scientific">candidate division WWE3 bacterium CG_4_9_14_3_um_filter_43_9</name>
    <dbReference type="NCBI Taxonomy" id="1975082"/>
    <lineage>
        <taxon>Bacteria</taxon>
        <taxon>Katanobacteria</taxon>
    </lineage>
</organism>
<feature type="domain" description="YoaR-like putative peptidoglycan binding" evidence="1">
    <location>
        <begin position="36"/>
        <end position="143"/>
    </location>
</feature>
<sequence>ALGGKSGAEAKSIVGQSLAKYEESSLDLVSQDFEMRIPLSGLEMQFDEKDTYQKAYLLGRSGHLIQDFLDELSALLFSCKIMPAFTVNQDLTSQLINALNDKINESTIDAGFVISDKELLLRSEAYGCEVDLNKFNEIFLRELAYLENRLEIPVERREPKIKIADIQALLPEAQEVIAKPLNLSFADQVWEIQVDEVRNFLAFDFVKSEQGTTLLPYVKNRDFLLQKVREKTAGVKDQFQSVQLKQIGDKTVAIEIPKEGKVLDLEKTVDAVDAYYQMGAEEESVALAVVLETPEMLKEKGIINASQLIGFGESHFPIGWGQMGRVHNIETAAAKLNDYLVAPGETFSTNIALGEISYQTGYWGGLALIGNRYVGAIGGGVCEIATVLFRAALNSGLKINSRTPHATVIYHYDWPQRGIDATIFPDTGLDFSFINDTAGYILVQTKVQGAEGVLRIEFWSDEKRREVTLSASKVENVVAPGEPLLITDATLKPGEKKLTEVQAEGCDVEVTRTIKERGSAQEEIIKSHYRPWRAVYLVGE</sequence>
<dbReference type="AlphaFoldDB" id="A0A2M7WYW8"/>
<dbReference type="EMBL" id="PFXB01000011">
    <property type="protein sequence ID" value="PJA38470.1"/>
    <property type="molecule type" value="Genomic_DNA"/>
</dbReference>
<comment type="caution">
    <text evidence="2">The sequence shown here is derived from an EMBL/GenBank/DDBJ whole genome shotgun (WGS) entry which is preliminary data.</text>
</comment>
<dbReference type="InterPro" id="IPR052913">
    <property type="entry name" value="Glycopeptide_resist_protein"/>
</dbReference>
<proteinExistence type="predicted"/>
<name>A0A2M7WYW8_UNCKA</name>